<reference evidence="1" key="1">
    <citation type="submission" date="2014-11" db="EMBL/GenBank/DDBJ databases">
        <authorList>
            <person name="Amaro Gonzalez C."/>
        </authorList>
    </citation>
    <scope>NUCLEOTIDE SEQUENCE</scope>
</reference>
<organism evidence="1">
    <name type="scientific">Anguilla anguilla</name>
    <name type="common">European freshwater eel</name>
    <name type="synonym">Muraena anguilla</name>
    <dbReference type="NCBI Taxonomy" id="7936"/>
    <lineage>
        <taxon>Eukaryota</taxon>
        <taxon>Metazoa</taxon>
        <taxon>Chordata</taxon>
        <taxon>Craniata</taxon>
        <taxon>Vertebrata</taxon>
        <taxon>Euteleostomi</taxon>
        <taxon>Actinopterygii</taxon>
        <taxon>Neopterygii</taxon>
        <taxon>Teleostei</taxon>
        <taxon>Anguilliformes</taxon>
        <taxon>Anguillidae</taxon>
        <taxon>Anguilla</taxon>
    </lineage>
</organism>
<dbReference type="EMBL" id="GBXM01083332">
    <property type="protein sequence ID" value="JAH25245.1"/>
    <property type="molecule type" value="Transcribed_RNA"/>
</dbReference>
<proteinExistence type="predicted"/>
<sequence length="28" mass="3377">MFQFSCNPSIVQVLFRNCLLKPCFDRRN</sequence>
<evidence type="ECO:0000313" key="1">
    <source>
        <dbReference type="EMBL" id="JAH25245.1"/>
    </source>
</evidence>
<accession>A0A0E9R9W1</accession>
<reference evidence="1" key="2">
    <citation type="journal article" date="2015" name="Fish Shellfish Immunol.">
        <title>Early steps in the European eel (Anguilla anguilla)-Vibrio vulnificus interaction in the gills: Role of the RtxA13 toxin.</title>
        <authorList>
            <person name="Callol A."/>
            <person name="Pajuelo D."/>
            <person name="Ebbesson L."/>
            <person name="Teles M."/>
            <person name="MacKenzie S."/>
            <person name="Amaro C."/>
        </authorList>
    </citation>
    <scope>NUCLEOTIDE SEQUENCE</scope>
</reference>
<name>A0A0E9R9W1_ANGAN</name>
<protein>
    <submittedName>
        <fullName evidence="1">Uncharacterized protein</fullName>
    </submittedName>
</protein>
<dbReference type="AlphaFoldDB" id="A0A0E9R9W1"/>